<dbReference type="Proteomes" id="UP000827872">
    <property type="component" value="Linkage Group LG10"/>
</dbReference>
<evidence type="ECO:0000313" key="2">
    <source>
        <dbReference type="Proteomes" id="UP000827872"/>
    </source>
</evidence>
<reference evidence="1" key="1">
    <citation type="submission" date="2021-08" db="EMBL/GenBank/DDBJ databases">
        <title>The first chromosome-level gecko genome reveals the dynamic sex chromosomes of Neotropical dwarf geckos (Sphaerodactylidae: Sphaerodactylus).</title>
        <authorList>
            <person name="Pinto B.J."/>
            <person name="Keating S.E."/>
            <person name="Gamble T."/>
        </authorList>
    </citation>
    <scope>NUCLEOTIDE SEQUENCE</scope>
    <source>
        <strain evidence="1">TG3544</strain>
    </source>
</reference>
<dbReference type="EMBL" id="CM037623">
    <property type="protein sequence ID" value="KAH7988070.1"/>
    <property type="molecule type" value="Genomic_DNA"/>
</dbReference>
<organism evidence="1 2">
    <name type="scientific">Sphaerodactylus townsendi</name>
    <dbReference type="NCBI Taxonomy" id="933632"/>
    <lineage>
        <taxon>Eukaryota</taxon>
        <taxon>Metazoa</taxon>
        <taxon>Chordata</taxon>
        <taxon>Craniata</taxon>
        <taxon>Vertebrata</taxon>
        <taxon>Euteleostomi</taxon>
        <taxon>Lepidosauria</taxon>
        <taxon>Squamata</taxon>
        <taxon>Bifurcata</taxon>
        <taxon>Gekkota</taxon>
        <taxon>Sphaerodactylidae</taxon>
        <taxon>Sphaerodactylus</taxon>
    </lineage>
</organism>
<gene>
    <name evidence="1" type="ORF">K3G42_005559</name>
</gene>
<protein>
    <submittedName>
        <fullName evidence="1">Uncharacterized protein</fullName>
    </submittedName>
</protein>
<proteinExistence type="predicted"/>
<evidence type="ECO:0000313" key="1">
    <source>
        <dbReference type="EMBL" id="KAH7988070.1"/>
    </source>
</evidence>
<keyword evidence="2" id="KW-1185">Reference proteome</keyword>
<comment type="caution">
    <text evidence="1">The sequence shown here is derived from an EMBL/GenBank/DDBJ whole genome shotgun (WGS) entry which is preliminary data.</text>
</comment>
<sequence>MGGAVSLRRAEAYLPLAPAHPAYSTPVYESLAPNLGTERNGGFRGHEETFILKKKMPKKKKSLGVSLSRKSISSETIAAPGLVPSPVDHSMSQAPHGVNKEELFSSLSEMFSDLDPTVVYMVLSECDFRVEDTMDYLLELSTAAKRVTSSSTVSGFDSISASLFVENQPSVVANETEDQSSSEIKTVKLNEELERFQSSEELVYLVESSFGKHYLDSELKDLKNGQISGTLSAALDNCSSSHIEKFSECAKSSLGCNAVLSSQAEADKEKMENCLSSQMEVDSEKLTENFMSALNHDYYKISEPVLGESSIQANNPLDDGAVFAQIPENCSLPEVVLDSSAVPETIAQASAETSYANPGEMQNAILDHTVIHSMPTQLCQGAATLEGSASDNSSSCDNKKMEDAAVVRYDPTNISVPDLCPVASFKLPPLADVDQPPPAWNSRISVLQKHCQESTWNLMAPAFYPQSHTFVTPVAISPGHWRPTPNYRTFGKTDSPQESSQCWGIYSSLVKTLGNQDESQKTSLSQVHQLSVFHMRKKVPFAGHVLVLLRGVPGSGKSYLAR</sequence>
<accession>A0ACB8E7D8</accession>
<name>A0ACB8E7D8_9SAUR</name>